<dbReference type="InterPro" id="IPR007867">
    <property type="entry name" value="GMC_OxRtase_C"/>
</dbReference>
<keyword evidence="3" id="KW-0285">Flavoprotein</keyword>
<sequence length="574" mass="64241">MYTACLNPTEETYDAIVVGTGISGGWAAKELCEKGLKTLVLERGKMIKHVEDYHTAHLDPWDLPNGGAPTRETLEHKYKQNRSGIYIMYGAQQHYFVDDIKHPYNEDRRFDWIRGYHVGGRSIMWGRQSYRLSDIDFEANKKDGHGVDWPVRYKDIAPWYSHVEEYIGVSGEKLGLPQLPDGEFLKPMNLNCVEAHLKEKIAENFDDRILTIGRTAHITEGSKPGLGRSTCQYRNRCMRGCPFGAYFSSNSSTLPAAEATGNMTLRPHSIVSEIIYDEDLGKATGVKVIDAETKETHTFKAKIIFLCASSIASASILLQSKSKRFPNGLGNDSGELGHNIMDHHFKIGAKATVEGFDDKYYKGRRPTGIYIPRFRNLGGKTNTPNFLRGYGFQGGATRGDFSELVAELKYGAELKEEILKPGTWNVGLLGFGETLPSHNNRMYLDYNKKDEWGLPTVTFDADFGENELAMREDMKNEAVKMLKAAGYKNVKGYDQTDKRAMGLGIHEMGTARMGHDPKTSVLNKYNQIHACKNVFITDGSFMASSGCQNPSLTYMAFTARAANYAAEELKKSNL</sequence>
<dbReference type="PANTHER" id="PTHR42784">
    <property type="entry name" value="PYRANOSE 2-OXIDASE"/>
    <property type="match status" value="1"/>
</dbReference>
<name>A0A8J7LR00_9FLAO</name>
<dbReference type="InterPro" id="IPR000172">
    <property type="entry name" value="GMC_OxRdtase_N"/>
</dbReference>
<dbReference type="EMBL" id="JAELVQ010000001">
    <property type="protein sequence ID" value="MBJ6366645.1"/>
    <property type="molecule type" value="Genomic_DNA"/>
</dbReference>
<keyword evidence="4" id="KW-0274">FAD</keyword>
<gene>
    <name evidence="8" type="ORF">JF259_00960</name>
</gene>
<accession>A0A8J7LR00</accession>
<proteinExistence type="inferred from homology"/>
<dbReference type="GO" id="GO:0050660">
    <property type="term" value="F:flavin adenine dinucleotide binding"/>
    <property type="evidence" value="ECO:0007669"/>
    <property type="project" value="InterPro"/>
</dbReference>
<dbReference type="Proteomes" id="UP000610931">
    <property type="component" value="Unassembled WGS sequence"/>
</dbReference>
<dbReference type="InterPro" id="IPR051473">
    <property type="entry name" value="P2Ox-like"/>
</dbReference>
<evidence type="ECO:0000256" key="5">
    <source>
        <dbReference type="ARBA" id="ARBA00023002"/>
    </source>
</evidence>
<comment type="similarity">
    <text evidence="2">Belongs to the GMC oxidoreductase family.</text>
</comment>
<comment type="cofactor">
    <cofactor evidence="1">
        <name>FAD</name>
        <dbReference type="ChEBI" id="CHEBI:57692"/>
    </cofactor>
</comment>
<evidence type="ECO:0000256" key="2">
    <source>
        <dbReference type="ARBA" id="ARBA00010790"/>
    </source>
</evidence>
<feature type="domain" description="Glucose-methanol-choline oxidoreductase N-terminal" evidence="6">
    <location>
        <begin position="26"/>
        <end position="343"/>
    </location>
</feature>
<evidence type="ECO:0000313" key="8">
    <source>
        <dbReference type="EMBL" id="MBJ6366645.1"/>
    </source>
</evidence>
<protein>
    <submittedName>
        <fullName evidence="8">GMC family oxidoreductase</fullName>
    </submittedName>
</protein>
<dbReference type="RefSeq" id="WP_199112202.1">
    <property type="nucleotide sequence ID" value="NZ_JAELVQ010000001.1"/>
</dbReference>
<dbReference type="InterPro" id="IPR036188">
    <property type="entry name" value="FAD/NAD-bd_sf"/>
</dbReference>
<organism evidence="8 9">
    <name type="scientific">Snuella sedimenti</name>
    <dbReference type="NCBI Taxonomy" id="2798802"/>
    <lineage>
        <taxon>Bacteria</taxon>
        <taxon>Pseudomonadati</taxon>
        <taxon>Bacteroidota</taxon>
        <taxon>Flavobacteriia</taxon>
        <taxon>Flavobacteriales</taxon>
        <taxon>Flavobacteriaceae</taxon>
        <taxon>Snuella</taxon>
    </lineage>
</organism>
<dbReference type="AlphaFoldDB" id="A0A8J7LR00"/>
<dbReference type="PANTHER" id="PTHR42784:SF1">
    <property type="entry name" value="PYRANOSE 2-OXIDASE"/>
    <property type="match status" value="1"/>
</dbReference>
<evidence type="ECO:0000256" key="3">
    <source>
        <dbReference type="ARBA" id="ARBA00022630"/>
    </source>
</evidence>
<dbReference type="SUPFAM" id="SSF54373">
    <property type="entry name" value="FAD-linked reductases, C-terminal domain"/>
    <property type="match status" value="1"/>
</dbReference>
<dbReference type="GO" id="GO:0016614">
    <property type="term" value="F:oxidoreductase activity, acting on CH-OH group of donors"/>
    <property type="evidence" value="ECO:0007669"/>
    <property type="project" value="InterPro"/>
</dbReference>
<dbReference type="SUPFAM" id="SSF51905">
    <property type="entry name" value="FAD/NAD(P)-binding domain"/>
    <property type="match status" value="1"/>
</dbReference>
<comment type="caution">
    <text evidence="8">The sequence shown here is derived from an EMBL/GenBank/DDBJ whole genome shotgun (WGS) entry which is preliminary data.</text>
</comment>
<keyword evidence="9" id="KW-1185">Reference proteome</keyword>
<dbReference type="Pfam" id="PF05199">
    <property type="entry name" value="GMC_oxred_C"/>
    <property type="match status" value="1"/>
</dbReference>
<reference evidence="8" key="1">
    <citation type="submission" date="2020-12" db="EMBL/GenBank/DDBJ databases">
        <title>Snuella sp. nov., isolated from sediment in Incheon.</title>
        <authorList>
            <person name="Kim W."/>
        </authorList>
    </citation>
    <scope>NUCLEOTIDE SEQUENCE</scope>
    <source>
        <strain evidence="8">CAU 1569</strain>
    </source>
</reference>
<keyword evidence="5" id="KW-0560">Oxidoreductase</keyword>
<dbReference type="Pfam" id="PF00732">
    <property type="entry name" value="GMC_oxred_N"/>
    <property type="match status" value="1"/>
</dbReference>
<evidence type="ECO:0000256" key="4">
    <source>
        <dbReference type="ARBA" id="ARBA00022827"/>
    </source>
</evidence>
<feature type="domain" description="Glucose-methanol-choline oxidoreductase C-terminal" evidence="7">
    <location>
        <begin position="439"/>
        <end position="557"/>
    </location>
</feature>
<dbReference type="Gene3D" id="3.50.50.60">
    <property type="entry name" value="FAD/NAD(P)-binding domain"/>
    <property type="match status" value="2"/>
</dbReference>
<evidence type="ECO:0000259" key="6">
    <source>
        <dbReference type="Pfam" id="PF00732"/>
    </source>
</evidence>
<evidence type="ECO:0000259" key="7">
    <source>
        <dbReference type="Pfam" id="PF05199"/>
    </source>
</evidence>
<evidence type="ECO:0000256" key="1">
    <source>
        <dbReference type="ARBA" id="ARBA00001974"/>
    </source>
</evidence>
<evidence type="ECO:0000313" key="9">
    <source>
        <dbReference type="Proteomes" id="UP000610931"/>
    </source>
</evidence>